<evidence type="ECO:0000313" key="2">
    <source>
        <dbReference type="EMBL" id="KAF7373610.1"/>
    </source>
</evidence>
<evidence type="ECO:0000313" key="3">
    <source>
        <dbReference type="Proteomes" id="UP000623467"/>
    </source>
</evidence>
<accession>A0A8H6ZDD3</accession>
<protein>
    <submittedName>
        <fullName evidence="2">F-box domain-containing protein</fullName>
    </submittedName>
</protein>
<evidence type="ECO:0000256" key="1">
    <source>
        <dbReference type="SAM" id="MobiDB-lite"/>
    </source>
</evidence>
<dbReference type="AlphaFoldDB" id="A0A8H6ZDD3"/>
<reference evidence="2" key="1">
    <citation type="submission" date="2020-05" db="EMBL/GenBank/DDBJ databases">
        <title>Mycena genomes resolve the evolution of fungal bioluminescence.</title>
        <authorList>
            <person name="Tsai I.J."/>
        </authorList>
    </citation>
    <scope>NUCLEOTIDE SEQUENCE</scope>
    <source>
        <strain evidence="2">160909Yilan</strain>
    </source>
</reference>
<comment type="caution">
    <text evidence="2">The sequence shown here is derived from an EMBL/GenBank/DDBJ whole genome shotgun (WGS) entry which is preliminary data.</text>
</comment>
<proteinExistence type="predicted"/>
<dbReference type="OrthoDB" id="2786563at2759"/>
<sequence>MDTPAANRIPDEIVSEILTPLLKHSDEVFRDQSAKPLLDPDHSASRYLLVCKSWLRVSTPLLYNVVILRTTAQAEALQAVLKTNKEFGLFIKKLRAEGGFGDTMDVILKRSPNITDLYLTLYIAGSDNVKGLCSGLPFVNPRRVIVVDACSLEIQPKKNKKVTELLETLVSSIPKWDKMQIFQFPYLTDGGRDATRDLRAAALISALAKSPSLETLIVGMGYYFPEYLRELVDVPSLKSINFTAFPHLWNSFTWSSSHIHEAVERDAKLKALVSFHDPKVNSVIVFLSRDAEQAQIEKSRPIIHNAGEDRDAIGFLLSERHITLPSFLKGSRFFRDVTPDEFGNYFCPKRSLAYADSLQELETLGETVGGSVEQLHVSAQVGSANIDLTPFTSLVYLNWSGKANQYSLSATLPQLEQLSIGGATPFLLHIKGLPLNALRTVELSAHSPEIIAFLRCHGGKLQRLAAPPKTIIEADVFNLCPSLNTLTVSAMYEQLGEDAVIPQNVLACSTPHTSLAKIRFERCVITRTYGIVKARKDVTAAMPVFEQLNPEKFPGLKEIQINDIKWPTSEQQARKDPWITLCEMMHQKGIKVTDGAGVSGPTGARAKGSARRR</sequence>
<gene>
    <name evidence="2" type="ORF">MSAN_00571400</name>
</gene>
<keyword evidence="3" id="KW-1185">Reference proteome</keyword>
<feature type="region of interest" description="Disordered" evidence="1">
    <location>
        <begin position="592"/>
        <end position="613"/>
    </location>
</feature>
<dbReference type="Proteomes" id="UP000623467">
    <property type="component" value="Unassembled WGS sequence"/>
</dbReference>
<name>A0A8H6ZDD3_9AGAR</name>
<dbReference type="EMBL" id="JACAZH010000003">
    <property type="protein sequence ID" value="KAF7373610.1"/>
    <property type="molecule type" value="Genomic_DNA"/>
</dbReference>
<organism evidence="2 3">
    <name type="scientific">Mycena sanguinolenta</name>
    <dbReference type="NCBI Taxonomy" id="230812"/>
    <lineage>
        <taxon>Eukaryota</taxon>
        <taxon>Fungi</taxon>
        <taxon>Dikarya</taxon>
        <taxon>Basidiomycota</taxon>
        <taxon>Agaricomycotina</taxon>
        <taxon>Agaricomycetes</taxon>
        <taxon>Agaricomycetidae</taxon>
        <taxon>Agaricales</taxon>
        <taxon>Marasmiineae</taxon>
        <taxon>Mycenaceae</taxon>
        <taxon>Mycena</taxon>
    </lineage>
</organism>